<keyword evidence="4" id="KW-0106">Calcium</keyword>
<feature type="domain" description="EF-hand" evidence="6">
    <location>
        <begin position="125"/>
        <end position="160"/>
    </location>
</feature>
<organism evidence="7 8">
    <name type="scientific">Meganyctiphanes norvegica</name>
    <name type="common">Northern krill</name>
    <name type="synonym">Thysanopoda norvegica</name>
    <dbReference type="NCBI Taxonomy" id="48144"/>
    <lineage>
        <taxon>Eukaryota</taxon>
        <taxon>Metazoa</taxon>
        <taxon>Ecdysozoa</taxon>
        <taxon>Arthropoda</taxon>
        <taxon>Crustacea</taxon>
        <taxon>Multicrustacea</taxon>
        <taxon>Malacostraca</taxon>
        <taxon>Eumalacostraca</taxon>
        <taxon>Eucarida</taxon>
        <taxon>Euphausiacea</taxon>
        <taxon>Euphausiidae</taxon>
        <taxon>Meganyctiphanes</taxon>
    </lineage>
</organism>
<protein>
    <recommendedName>
        <fullName evidence="6">EF-hand domain-containing protein</fullName>
    </recommendedName>
</protein>
<dbReference type="Gene3D" id="1.10.238.10">
    <property type="entry name" value="EF-hand"/>
    <property type="match status" value="1"/>
</dbReference>
<evidence type="ECO:0000313" key="8">
    <source>
        <dbReference type="Proteomes" id="UP001497623"/>
    </source>
</evidence>
<dbReference type="FunFam" id="1.10.238.10:FF:000009">
    <property type="entry name" value="Visinin-like protein 1"/>
    <property type="match status" value="1"/>
</dbReference>
<sequence>MASAGKSQCLKANHNSPNGKRRSEDDFDDYSTYVTRYRPEDLEKLAKCTKFNKKEIQLIYRGFKQRCPTGLVDEEGFKNIFTQFFPQGDATGYAHYVFNTFKHNHQGQICFEDFLVSLSTISRGSTQEKLQWIFGLYDVNQDGFITKPEMLEVVEAIYQMLGRQTVPQVPDNAAVEHVDKIFHLIDSNKDGAITMEELVTWVSRDDTFIQSLGMFDTVLYTCKDPSQPQPTKVPLSQP</sequence>
<feature type="domain" description="EF-hand" evidence="6">
    <location>
        <begin position="173"/>
        <end position="208"/>
    </location>
</feature>
<evidence type="ECO:0000313" key="7">
    <source>
        <dbReference type="EMBL" id="CAL4152291.1"/>
    </source>
</evidence>
<evidence type="ECO:0000259" key="6">
    <source>
        <dbReference type="PROSITE" id="PS50222"/>
    </source>
</evidence>
<accession>A0AAV2S0Q6</accession>
<keyword evidence="3" id="KW-0677">Repeat</keyword>
<dbReference type="AlphaFoldDB" id="A0AAV2S0Q6"/>
<dbReference type="InterPro" id="IPR028846">
    <property type="entry name" value="Recoverin"/>
</dbReference>
<dbReference type="InterPro" id="IPR002048">
    <property type="entry name" value="EF_hand_dom"/>
</dbReference>
<evidence type="ECO:0000256" key="5">
    <source>
        <dbReference type="SAM" id="MobiDB-lite"/>
    </source>
</evidence>
<feature type="non-terminal residue" evidence="7">
    <location>
        <position position="238"/>
    </location>
</feature>
<name>A0AAV2S0Q6_MEGNR</name>
<dbReference type="CDD" id="cd00051">
    <property type="entry name" value="EFh"/>
    <property type="match status" value="2"/>
</dbReference>
<dbReference type="PANTHER" id="PTHR23055">
    <property type="entry name" value="CALCIUM BINDING PROTEINS"/>
    <property type="match status" value="1"/>
</dbReference>
<dbReference type="InterPro" id="IPR018247">
    <property type="entry name" value="EF_Hand_1_Ca_BS"/>
</dbReference>
<evidence type="ECO:0000256" key="2">
    <source>
        <dbReference type="ARBA" id="ARBA00022723"/>
    </source>
</evidence>
<dbReference type="InterPro" id="IPR011992">
    <property type="entry name" value="EF-hand-dom_pair"/>
</dbReference>
<evidence type="ECO:0000256" key="3">
    <source>
        <dbReference type="ARBA" id="ARBA00022737"/>
    </source>
</evidence>
<evidence type="ECO:0000256" key="1">
    <source>
        <dbReference type="ARBA" id="ARBA00006049"/>
    </source>
</evidence>
<proteinExistence type="inferred from homology"/>
<dbReference type="PROSITE" id="PS50222">
    <property type="entry name" value="EF_HAND_2"/>
    <property type="match status" value="2"/>
</dbReference>
<evidence type="ECO:0000256" key="4">
    <source>
        <dbReference type="ARBA" id="ARBA00022837"/>
    </source>
</evidence>
<dbReference type="Pfam" id="PF13499">
    <property type="entry name" value="EF-hand_7"/>
    <property type="match status" value="1"/>
</dbReference>
<dbReference type="EMBL" id="CAXKWB010038754">
    <property type="protein sequence ID" value="CAL4152291.1"/>
    <property type="molecule type" value="Genomic_DNA"/>
</dbReference>
<keyword evidence="2" id="KW-0479">Metal-binding</keyword>
<feature type="region of interest" description="Disordered" evidence="5">
    <location>
        <begin position="1"/>
        <end position="25"/>
    </location>
</feature>
<dbReference type="SUPFAM" id="SSF47473">
    <property type="entry name" value="EF-hand"/>
    <property type="match status" value="1"/>
</dbReference>
<comment type="similarity">
    <text evidence="1">Belongs to the recoverin family.</text>
</comment>
<comment type="caution">
    <text evidence="7">The sequence shown here is derived from an EMBL/GenBank/DDBJ whole genome shotgun (WGS) entry which is preliminary data.</text>
</comment>
<reference evidence="7 8" key="1">
    <citation type="submission" date="2024-05" db="EMBL/GenBank/DDBJ databases">
        <authorList>
            <person name="Wallberg A."/>
        </authorList>
    </citation>
    <scope>NUCLEOTIDE SEQUENCE [LARGE SCALE GENOMIC DNA]</scope>
</reference>
<gene>
    <name evidence="7" type="ORF">MNOR_LOCUS30927</name>
</gene>
<dbReference type="Proteomes" id="UP001497623">
    <property type="component" value="Unassembled WGS sequence"/>
</dbReference>
<dbReference type="GO" id="GO:0005509">
    <property type="term" value="F:calcium ion binding"/>
    <property type="evidence" value="ECO:0007669"/>
    <property type="project" value="InterPro"/>
</dbReference>
<dbReference type="PROSITE" id="PS00018">
    <property type="entry name" value="EF_HAND_1"/>
    <property type="match status" value="2"/>
</dbReference>
<dbReference type="PANTHER" id="PTHR23055:SF185">
    <property type="entry name" value="NEUROCALCIN HOMOLOG-LIKE PROTEIN"/>
    <property type="match status" value="1"/>
</dbReference>
<dbReference type="PRINTS" id="PR00450">
    <property type="entry name" value="RECOVERIN"/>
</dbReference>
<keyword evidence="8" id="KW-1185">Reference proteome</keyword>
<dbReference type="SMART" id="SM00054">
    <property type="entry name" value="EFh"/>
    <property type="match status" value="2"/>
</dbReference>